<feature type="region of interest" description="Disordered" evidence="1">
    <location>
        <begin position="39"/>
        <end position="87"/>
    </location>
</feature>
<proteinExistence type="predicted"/>
<evidence type="ECO:0000256" key="1">
    <source>
        <dbReference type="SAM" id="MobiDB-lite"/>
    </source>
</evidence>
<protein>
    <recommendedName>
        <fullName evidence="2">DUF659 domain-containing protein</fullName>
    </recommendedName>
</protein>
<dbReference type="SUPFAM" id="SSF53098">
    <property type="entry name" value="Ribonuclease H-like"/>
    <property type="match status" value="2"/>
</dbReference>
<evidence type="ECO:0000259" key="2">
    <source>
        <dbReference type="Pfam" id="PF04937"/>
    </source>
</evidence>
<feature type="compositionally biased region" description="Gly residues" evidence="1">
    <location>
        <begin position="48"/>
        <end position="62"/>
    </location>
</feature>
<comment type="caution">
    <text evidence="3">The sequence shown here is derived from an EMBL/GenBank/DDBJ whole genome shotgun (WGS) entry which is preliminary data.</text>
</comment>
<feature type="region of interest" description="Disordered" evidence="1">
    <location>
        <begin position="537"/>
        <end position="606"/>
    </location>
</feature>
<sequence length="647" mass="69879">MEGSRGREAEMVKEVGVGMLGEGWESGWEGKSWKGVLWREGRRDGKGSGDGGRVMEVGGGRSEPGSRGRKVDGQKEVGGERGTWDTVGLGLGGAEGVNHWKGGGGAIGGWDRGREVAIGGGERGGDRGRKSRYGEMGLEREVEIGGERWGSTGGSGGKEAGMGREVGGWREVGGIMYRVEDMFGRERTGVVLYCRYREIILEIGAEHVVAICTDNALANKEAYHLLRGDPDGRLRDIAMIHCAAHCCNLMLMHIAGQPWVVHMIAEGRDITLFFQCHAWAANLLSRQSPTVSLIRPGETWYGTSYIMLQAAAHGDVASAFGCICERCRLGDVPVALCAEGRLMQGASHRVLRDIAMRCLGVWTTASPCERNWSTHDFIQTKRRNWLGVEQLEKLVFCHWNLKLLKSSRAHEGFIGAGFHGVGLTNVERRAEDFPRYEPDEMAPGTYVPTKIEREVDRLRRQSRGKRLARVASALAHQIQPYRGDGFLERKAPMTMSPASRVLPPRAADGGVGVPVAMLAPEACSHNLPVEDADDMLVGTDADDKSVGGSHSTQAARWSTPSGEAGTPGASGDEQTSPTRYMQDLPSFGAQSPASGAVGETGPSPCMAADAERTMTVATVNDTMSAAATFSSPYRAVERCAWRSHTHT</sequence>
<dbReference type="Gramene" id="GBG75858">
    <property type="protein sequence ID" value="GBG75858"/>
    <property type="gene ID" value="CBR_g21103"/>
</dbReference>
<feature type="compositionally biased region" description="Polar residues" evidence="1">
    <location>
        <begin position="548"/>
        <end position="561"/>
    </location>
</feature>
<accession>A0A388L0S6</accession>
<feature type="compositionally biased region" description="Basic and acidic residues" evidence="1">
    <location>
        <begin position="64"/>
        <end position="83"/>
    </location>
</feature>
<dbReference type="InterPro" id="IPR007021">
    <property type="entry name" value="DUF659"/>
</dbReference>
<dbReference type="Proteomes" id="UP000265515">
    <property type="component" value="Unassembled WGS sequence"/>
</dbReference>
<feature type="domain" description="DUF659" evidence="2">
    <location>
        <begin position="188"/>
        <end position="270"/>
    </location>
</feature>
<name>A0A388L0S6_CHABU</name>
<dbReference type="EMBL" id="BFEA01000232">
    <property type="protein sequence ID" value="GBG75858.1"/>
    <property type="molecule type" value="Genomic_DNA"/>
</dbReference>
<dbReference type="Pfam" id="PF04937">
    <property type="entry name" value="DUF659"/>
    <property type="match status" value="1"/>
</dbReference>
<evidence type="ECO:0000313" key="4">
    <source>
        <dbReference type="Proteomes" id="UP000265515"/>
    </source>
</evidence>
<dbReference type="AlphaFoldDB" id="A0A388L0S6"/>
<gene>
    <name evidence="3" type="ORF">CBR_g21103</name>
</gene>
<dbReference type="InterPro" id="IPR012337">
    <property type="entry name" value="RNaseH-like_sf"/>
</dbReference>
<evidence type="ECO:0000313" key="3">
    <source>
        <dbReference type="EMBL" id="GBG75858.1"/>
    </source>
</evidence>
<dbReference type="OrthoDB" id="10057873at2759"/>
<keyword evidence="4" id="KW-1185">Reference proteome</keyword>
<organism evidence="3 4">
    <name type="scientific">Chara braunii</name>
    <name type="common">Braun's stonewort</name>
    <dbReference type="NCBI Taxonomy" id="69332"/>
    <lineage>
        <taxon>Eukaryota</taxon>
        <taxon>Viridiplantae</taxon>
        <taxon>Streptophyta</taxon>
        <taxon>Charophyceae</taxon>
        <taxon>Charales</taxon>
        <taxon>Characeae</taxon>
        <taxon>Chara</taxon>
    </lineage>
</organism>
<reference evidence="3 4" key="1">
    <citation type="journal article" date="2018" name="Cell">
        <title>The Chara Genome: Secondary Complexity and Implications for Plant Terrestrialization.</title>
        <authorList>
            <person name="Nishiyama T."/>
            <person name="Sakayama H."/>
            <person name="Vries J.D."/>
            <person name="Buschmann H."/>
            <person name="Saint-Marcoux D."/>
            <person name="Ullrich K.K."/>
            <person name="Haas F.B."/>
            <person name="Vanderstraeten L."/>
            <person name="Becker D."/>
            <person name="Lang D."/>
            <person name="Vosolsobe S."/>
            <person name="Rombauts S."/>
            <person name="Wilhelmsson P.K.I."/>
            <person name="Janitza P."/>
            <person name="Kern R."/>
            <person name="Heyl A."/>
            <person name="Rumpler F."/>
            <person name="Villalobos L.I.A.C."/>
            <person name="Clay J.M."/>
            <person name="Skokan R."/>
            <person name="Toyoda A."/>
            <person name="Suzuki Y."/>
            <person name="Kagoshima H."/>
            <person name="Schijlen E."/>
            <person name="Tajeshwar N."/>
            <person name="Catarino B."/>
            <person name="Hetherington A.J."/>
            <person name="Saltykova A."/>
            <person name="Bonnot C."/>
            <person name="Breuninger H."/>
            <person name="Symeonidi A."/>
            <person name="Radhakrishnan G.V."/>
            <person name="Van Nieuwerburgh F."/>
            <person name="Deforce D."/>
            <person name="Chang C."/>
            <person name="Karol K.G."/>
            <person name="Hedrich R."/>
            <person name="Ulvskov P."/>
            <person name="Glockner G."/>
            <person name="Delwiche C.F."/>
            <person name="Petrasek J."/>
            <person name="Van de Peer Y."/>
            <person name="Friml J."/>
            <person name="Beilby M."/>
            <person name="Dolan L."/>
            <person name="Kohara Y."/>
            <person name="Sugano S."/>
            <person name="Fujiyama A."/>
            <person name="Delaux P.-M."/>
            <person name="Quint M."/>
            <person name="TheiBen G."/>
            <person name="Hagemann M."/>
            <person name="Harholt J."/>
            <person name="Dunand C."/>
            <person name="Zachgo S."/>
            <person name="Langdale J."/>
            <person name="Maumus F."/>
            <person name="Straeten D.V.D."/>
            <person name="Gould S.B."/>
            <person name="Rensing S.A."/>
        </authorList>
    </citation>
    <scope>NUCLEOTIDE SEQUENCE [LARGE SCALE GENOMIC DNA]</scope>
    <source>
        <strain evidence="3 4">S276</strain>
    </source>
</reference>